<evidence type="ECO:0000313" key="7">
    <source>
        <dbReference type="EMBL" id="SHF84472.1"/>
    </source>
</evidence>
<dbReference type="OrthoDB" id="9802039at2"/>
<reference evidence="7 8" key="1">
    <citation type="submission" date="2016-11" db="EMBL/GenBank/DDBJ databases">
        <authorList>
            <person name="Jaros S."/>
            <person name="Januszkiewicz K."/>
            <person name="Wedrychowicz H."/>
        </authorList>
    </citation>
    <scope>NUCLEOTIDE SEQUENCE [LARGE SCALE GENOMIC DNA]</scope>
    <source>
        <strain evidence="7 8">DSM 44523</strain>
    </source>
</reference>
<feature type="compositionally biased region" description="Basic and acidic residues" evidence="5">
    <location>
        <begin position="154"/>
        <end position="172"/>
    </location>
</feature>
<dbReference type="STRING" id="2017.SAMN05444320_105203"/>
<dbReference type="SUPFAM" id="SSF46955">
    <property type="entry name" value="Putative DNA-binding domain"/>
    <property type="match status" value="1"/>
</dbReference>
<dbReference type="InterPro" id="IPR000551">
    <property type="entry name" value="MerR-type_HTH_dom"/>
</dbReference>
<keyword evidence="3 7" id="KW-0238">DNA-binding</keyword>
<dbReference type="GO" id="GO:0003677">
    <property type="term" value="F:DNA binding"/>
    <property type="evidence" value="ECO:0007669"/>
    <property type="project" value="UniProtKB-KW"/>
</dbReference>
<proteinExistence type="predicted"/>
<feature type="region of interest" description="Disordered" evidence="5">
    <location>
        <begin position="149"/>
        <end position="172"/>
    </location>
</feature>
<dbReference type="PANTHER" id="PTHR30204">
    <property type="entry name" value="REDOX-CYCLING DRUG-SENSING TRANSCRIPTIONAL ACTIVATOR SOXR"/>
    <property type="match status" value="1"/>
</dbReference>
<keyword evidence="2" id="KW-0805">Transcription regulation</keyword>
<keyword evidence="1" id="KW-0678">Repressor</keyword>
<evidence type="ECO:0000256" key="3">
    <source>
        <dbReference type="ARBA" id="ARBA00023125"/>
    </source>
</evidence>
<dbReference type="Gene3D" id="1.10.1660.10">
    <property type="match status" value="1"/>
</dbReference>
<feature type="region of interest" description="Disordered" evidence="5">
    <location>
        <begin position="205"/>
        <end position="234"/>
    </location>
</feature>
<evidence type="ECO:0000313" key="8">
    <source>
        <dbReference type="Proteomes" id="UP000184501"/>
    </source>
</evidence>
<dbReference type="RefSeq" id="WP_073484250.1">
    <property type="nucleotide sequence ID" value="NZ_FQVN01000005.1"/>
</dbReference>
<dbReference type="SMART" id="SM00422">
    <property type="entry name" value="HTH_MERR"/>
    <property type="match status" value="1"/>
</dbReference>
<dbReference type="InterPro" id="IPR047057">
    <property type="entry name" value="MerR_fam"/>
</dbReference>
<name>A0A1M5EZP0_STRHI</name>
<dbReference type="GO" id="GO:0003700">
    <property type="term" value="F:DNA-binding transcription factor activity"/>
    <property type="evidence" value="ECO:0007669"/>
    <property type="project" value="InterPro"/>
</dbReference>
<protein>
    <submittedName>
        <fullName evidence="7">DNA-binding transcriptional regulator, MerR family</fullName>
    </submittedName>
</protein>
<accession>A0A1M5EZP0</accession>
<dbReference type="Pfam" id="PF13411">
    <property type="entry name" value="MerR_1"/>
    <property type="match status" value="1"/>
</dbReference>
<gene>
    <name evidence="7" type="ORF">SAMN05444320_105203</name>
</gene>
<sequence>MTDSAVHIGAAAALYDLTPSTLRWWERQGVLDPPGRDGHRRLYRERDLRRIGLAYLCCVTGMMPLDRAAVVSSGRADLREWRNTIAGQITDLERRVEAMEAARRYLAHLLKCEDDDIAAQCPVLEGELVAHTPRGRVPESDLVAAARAAQARGGHTDAGRDENGAGDSRCDEKAGITRCPGCSGVVTRSARGRPRKYCSRACQQRAYRARRSTVPQAGKGSGGVVGPESDHPAR</sequence>
<keyword evidence="8" id="KW-1185">Reference proteome</keyword>
<evidence type="ECO:0000256" key="2">
    <source>
        <dbReference type="ARBA" id="ARBA00023015"/>
    </source>
</evidence>
<dbReference type="PANTHER" id="PTHR30204:SF69">
    <property type="entry name" value="MERR-FAMILY TRANSCRIPTIONAL REGULATOR"/>
    <property type="match status" value="1"/>
</dbReference>
<dbReference type="EMBL" id="FQVN01000005">
    <property type="protein sequence ID" value="SHF84472.1"/>
    <property type="molecule type" value="Genomic_DNA"/>
</dbReference>
<dbReference type="Proteomes" id="UP000184501">
    <property type="component" value="Unassembled WGS sequence"/>
</dbReference>
<evidence type="ECO:0000256" key="4">
    <source>
        <dbReference type="ARBA" id="ARBA00023163"/>
    </source>
</evidence>
<keyword evidence="4" id="KW-0804">Transcription</keyword>
<feature type="domain" description="HTH merR-type" evidence="6">
    <location>
        <begin position="1"/>
        <end position="51"/>
    </location>
</feature>
<evidence type="ECO:0000259" key="6">
    <source>
        <dbReference type="PROSITE" id="PS50937"/>
    </source>
</evidence>
<organism evidence="7 8">
    <name type="scientific">Streptoalloteichus hindustanus</name>
    <dbReference type="NCBI Taxonomy" id="2017"/>
    <lineage>
        <taxon>Bacteria</taxon>
        <taxon>Bacillati</taxon>
        <taxon>Actinomycetota</taxon>
        <taxon>Actinomycetes</taxon>
        <taxon>Pseudonocardiales</taxon>
        <taxon>Pseudonocardiaceae</taxon>
        <taxon>Streptoalloteichus</taxon>
    </lineage>
</organism>
<dbReference type="InterPro" id="IPR009061">
    <property type="entry name" value="DNA-bd_dom_put_sf"/>
</dbReference>
<dbReference type="AlphaFoldDB" id="A0A1M5EZP0"/>
<evidence type="ECO:0000256" key="5">
    <source>
        <dbReference type="SAM" id="MobiDB-lite"/>
    </source>
</evidence>
<dbReference type="PROSITE" id="PS50937">
    <property type="entry name" value="HTH_MERR_2"/>
    <property type="match status" value="1"/>
</dbReference>
<evidence type="ECO:0000256" key="1">
    <source>
        <dbReference type="ARBA" id="ARBA00022491"/>
    </source>
</evidence>